<protein>
    <submittedName>
        <fullName evidence="1">Uncharacterized protein</fullName>
    </submittedName>
</protein>
<organism evidence="1 2">
    <name type="scientific">Metallibacterium scheffleri</name>
    <dbReference type="NCBI Taxonomy" id="993689"/>
    <lineage>
        <taxon>Bacteria</taxon>
        <taxon>Pseudomonadati</taxon>
        <taxon>Pseudomonadota</taxon>
        <taxon>Gammaproteobacteria</taxon>
        <taxon>Lysobacterales</taxon>
        <taxon>Rhodanobacteraceae</taxon>
        <taxon>Metallibacterium</taxon>
    </lineage>
</organism>
<evidence type="ECO:0000313" key="1">
    <source>
        <dbReference type="EMBL" id="THD10087.1"/>
    </source>
</evidence>
<name>A0A4S3KME4_9GAMM</name>
<accession>A0A4S3KME4</accession>
<dbReference type="EMBL" id="MWQO01000033">
    <property type="protein sequence ID" value="THD10087.1"/>
    <property type="molecule type" value="Genomic_DNA"/>
</dbReference>
<dbReference type="Proteomes" id="UP000307749">
    <property type="component" value="Unassembled WGS sequence"/>
</dbReference>
<gene>
    <name evidence="1" type="ORF">B1806_09460</name>
</gene>
<keyword evidence="2" id="KW-1185">Reference proteome</keyword>
<comment type="caution">
    <text evidence="1">The sequence shown here is derived from an EMBL/GenBank/DDBJ whole genome shotgun (WGS) entry which is preliminary data.</text>
</comment>
<dbReference type="STRING" id="993689.GCA_002077135_00089"/>
<dbReference type="AlphaFoldDB" id="A0A4S3KME4"/>
<reference evidence="1 2" key="1">
    <citation type="submission" date="2017-02" db="EMBL/GenBank/DDBJ databases">
        <title>Whole genome sequencing of Metallibacterium scheffleri DSM 24874 (T).</title>
        <authorList>
            <person name="Kumar S."/>
            <person name="Patil P."/>
            <person name="Patil P.B."/>
        </authorList>
    </citation>
    <scope>NUCLEOTIDE SEQUENCE [LARGE SCALE GENOMIC DNA]</scope>
    <source>
        <strain evidence="1 2">DSM 24874</strain>
    </source>
</reference>
<proteinExistence type="predicted"/>
<evidence type="ECO:0000313" key="2">
    <source>
        <dbReference type="Proteomes" id="UP000307749"/>
    </source>
</evidence>
<sequence>MRAMIPILLYLTSLLLSLAGLGYAILWLRRLSKALREAALRDADLTAEANRMQKASRVSALEARAAWVEVTAAMSEAQLIRWLDASQPAKDAMLKVEVRLFRAMRYLETHLAREPSVPLCQEITLESLTTEDHRDARIITLDMQPAQTPSIQSKAVAPIRVSARRVPLLAKTQVS</sequence>